<keyword evidence="15" id="KW-1185">Reference proteome</keyword>
<proteinExistence type="inferred from homology"/>
<feature type="domain" description="Pyrroline-5-carboxylate reductase catalytic N-terminal" evidence="12">
    <location>
        <begin position="2"/>
        <end position="99"/>
    </location>
</feature>
<keyword evidence="4 8" id="KW-0028">Amino-acid biosynthesis</keyword>
<comment type="similarity">
    <text evidence="2 8 11">Belongs to the pyrroline-5-carboxylate reductase family.</text>
</comment>
<dbReference type="Pfam" id="PF03807">
    <property type="entry name" value="F420_oxidored"/>
    <property type="match status" value="1"/>
</dbReference>
<dbReference type="PANTHER" id="PTHR11645:SF0">
    <property type="entry name" value="PYRROLINE-5-CARBOXYLATE REDUCTASE 3"/>
    <property type="match status" value="1"/>
</dbReference>
<dbReference type="InterPro" id="IPR053790">
    <property type="entry name" value="P5CR-like_CS"/>
</dbReference>
<dbReference type="InterPro" id="IPR029036">
    <property type="entry name" value="P5CR_dimer"/>
</dbReference>
<protein>
    <recommendedName>
        <fullName evidence="8 9">Pyrroline-5-carboxylate reductase</fullName>
        <shortName evidence="8">P5C reductase</shortName>
        <shortName evidence="8">P5CR</shortName>
        <ecNumber evidence="8 9">1.5.1.2</ecNumber>
    </recommendedName>
    <alternativeName>
        <fullName evidence="8">PCA reductase</fullName>
    </alternativeName>
</protein>
<dbReference type="GO" id="GO:0055129">
    <property type="term" value="P:L-proline biosynthetic process"/>
    <property type="evidence" value="ECO:0007669"/>
    <property type="project" value="UniProtKB-UniRule"/>
</dbReference>
<keyword evidence="7 8" id="KW-0560">Oxidoreductase</keyword>
<comment type="catalytic activity">
    <reaction evidence="8">
        <text>L-proline + NAD(+) = (S)-1-pyrroline-5-carboxylate + NADH + 2 H(+)</text>
        <dbReference type="Rhea" id="RHEA:14105"/>
        <dbReference type="ChEBI" id="CHEBI:15378"/>
        <dbReference type="ChEBI" id="CHEBI:17388"/>
        <dbReference type="ChEBI" id="CHEBI:57540"/>
        <dbReference type="ChEBI" id="CHEBI:57945"/>
        <dbReference type="ChEBI" id="CHEBI:60039"/>
        <dbReference type="EC" id="1.5.1.2"/>
    </reaction>
</comment>
<dbReference type="InterPro" id="IPR028939">
    <property type="entry name" value="P5C_Rdtase_cat_N"/>
</dbReference>
<evidence type="ECO:0000256" key="10">
    <source>
        <dbReference type="PIRSR" id="PIRSR000193-1"/>
    </source>
</evidence>
<reference evidence="14" key="1">
    <citation type="submission" date="2021-01" db="EMBL/GenBank/DDBJ databases">
        <title>Modified the classification status of verrucomicrobia.</title>
        <authorList>
            <person name="Feng X."/>
        </authorList>
    </citation>
    <scope>NUCLEOTIDE SEQUENCE</scope>
    <source>
        <strain evidence="14">KCTC 12986</strain>
    </source>
</reference>
<evidence type="ECO:0000259" key="12">
    <source>
        <dbReference type="Pfam" id="PF03807"/>
    </source>
</evidence>
<evidence type="ECO:0000313" key="15">
    <source>
        <dbReference type="Proteomes" id="UP000604083"/>
    </source>
</evidence>
<evidence type="ECO:0000259" key="13">
    <source>
        <dbReference type="Pfam" id="PF14748"/>
    </source>
</evidence>
<dbReference type="Proteomes" id="UP000604083">
    <property type="component" value="Unassembled WGS sequence"/>
</dbReference>
<comment type="catalytic activity">
    <reaction evidence="8 11">
        <text>L-proline + NADP(+) = (S)-1-pyrroline-5-carboxylate + NADPH + 2 H(+)</text>
        <dbReference type="Rhea" id="RHEA:14109"/>
        <dbReference type="ChEBI" id="CHEBI:15378"/>
        <dbReference type="ChEBI" id="CHEBI:17388"/>
        <dbReference type="ChEBI" id="CHEBI:57783"/>
        <dbReference type="ChEBI" id="CHEBI:58349"/>
        <dbReference type="ChEBI" id="CHEBI:60039"/>
        <dbReference type="EC" id="1.5.1.2"/>
    </reaction>
</comment>
<evidence type="ECO:0000256" key="3">
    <source>
        <dbReference type="ARBA" id="ARBA00022490"/>
    </source>
</evidence>
<dbReference type="SUPFAM" id="SSF51735">
    <property type="entry name" value="NAD(P)-binding Rossmann-fold domains"/>
    <property type="match status" value="1"/>
</dbReference>
<feature type="binding site" evidence="10">
    <location>
        <begin position="6"/>
        <end position="11"/>
    </location>
    <ligand>
        <name>NADP(+)</name>
        <dbReference type="ChEBI" id="CHEBI:58349"/>
    </ligand>
</feature>
<organism evidence="14 15">
    <name type="scientific">Roseibacillus ishigakijimensis</name>
    <dbReference type="NCBI Taxonomy" id="454146"/>
    <lineage>
        <taxon>Bacteria</taxon>
        <taxon>Pseudomonadati</taxon>
        <taxon>Verrucomicrobiota</taxon>
        <taxon>Verrucomicrobiia</taxon>
        <taxon>Verrucomicrobiales</taxon>
        <taxon>Verrucomicrobiaceae</taxon>
        <taxon>Roseibacillus</taxon>
    </lineage>
</organism>
<dbReference type="PIRSF" id="PIRSF000193">
    <property type="entry name" value="Pyrrol-5-carb_rd"/>
    <property type="match status" value="1"/>
</dbReference>
<dbReference type="InterPro" id="IPR000304">
    <property type="entry name" value="Pyrroline-COOH_reductase"/>
</dbReference>
<evidence type="ECO:0000256" key="5">
    <source>
        <dbReference type="ARBA" id="ARBA00022650"/>
    </source>
</evidence>
<evidence type="ECO:0000256" key="7">
    <source>
        <dbReference type="ARBA" id="ARBA00023002"/>
    </source>
</evidence>
<dbReference type="GO" id="GO:0005737">
    <property type="term" value="C:cytoplasm"/>
    <property type="evidence" value="ECO:0007669"/>
    <property type="project" value="UniProtKB-SubCell"/>
</dbReference>
<dbReference type="Gene3D" id="1.10.3730.10">
    <property type="entry name" value="ProC C-terminal domain-like"/>
    <property type="match status" value="1"/>
</dbReference>
<name>A0A934RSH4_9BACT</name>
<evidence type="ECO:0000256" key="4">
    <source>
        <dbReference type="ARBA" id="ARBA00022605"/>
    </source>
</evidence>
<dbReference type="EC" id="1.5.1.2" evidence="8 9"/>
<dbReference type="NCBIfam" id="TIGR00112">
    <property type="entry name" value="proC"/>
    <property type="match status" value="1"/>
</dbReference>
<accession>A0A934RSH4</accession>
<dbReference type="HAMAP" id="MF_01925">
    <property type="entry name" value="P5C_reductase"/>
    <property type="match status" value="1"/>
</dbReference>
<sequence length="271" mass="27894">MKLGLIGSGRMGRALVIGAMEAKAVNAEDVVAYDIESAAVDKLVQDHGVSGASTLREVVTTCDTILLCTKPADVPEVLREIATFGTDPNRILLISVAAGVTISSIENFIFSHARVIRAMPNTPALVGKGAAAFSPGSNATQADIDFVTKLFGSVGKVVEVPEKLMDAVTGLSGSGPGFAYLMIEALADGAVASGLPRDKALELASQSLLGAAAMVQESGLHPGMLKDMVTSPGGTTITGITVLEKNGFRSAVIEAVRAATNRSIELGRSQD</sequence>
<dbReference type="FunFam" id="3.40.50.720:FF:000190">
    <property type="entry name" value="Pyrroline-5-carboxylate reductase"/>
    <property type="match status" value="1"/>
</dbReference>
<dbReference type="InterPro" id="IPR008927">
    <property type="entry name" value="6-PGluconate_DH-like_C_sf"/>
</dbReference>
<evidence type="ECO:0000256" key="1">
    <source>
        <dbReference type="ARBA" id="ARBA00004496"/>
    </source>
</evidence>
<dbReference type="Gene3D" id="3.40.50.720">
    <property type="entry name" value="NAD(P)-binding Rossmann-like Domain"/>
    <property type="match status" value="1"/>
</dbReference>
<evidence type="ECO:0000256" key="2">
    <source>
        <dbReference type="ARBA" id="ARBA00005525"/>
    </source>
</evidence>
<keyword evidence="6 8" id="KW-0521">NADP</keyword>
<evidence type="ECO:0000313" key="14">
    <source>
        <dbReference type="EMBL" id="MBK1835107.1"/>
    </source>
</evidence>
<dbReference type="Pfam" id="PF14748">
    <property type="entry name" value="P5CR_dimer"/>
    <property type="match status" value="1"/>
</dbReference>
<dbReference type="SUPFAM" id="SSF48179">
    <property type="entry name" value="6-phosphogluconate dehydrogenase C-terminal domain-like"/>
    <property type="match status" value="1"/>
</dbReference>
<dbReference type="InterPro" id="IPR036291">
    <property type="entry name" value="NAD(P)-bd_dom_sf"/>
</dbReference>
<comment type="pathway">
    <text evidence="8 11">Amino-acid biosynthesis; L-proline biosynthesis; L-proline from L-glutamate 5-semialdehyde: step 1/1.</text>
</comment>
<dbReference type="GO" id="GO:0004735">
    <property type="term" value="F:pyrroline-5-carboxylate reductase activity"/>
    <property type="evidence" value="ECO:0007669"/>
    <property type="project" value="UniProtKB-UniRule"/>
</dbReference>
<evidence type="ECO:0000256" key="9">
    <source>
        <dbReference type="NCBIfam" id="TIGR00112"/>
    </source>
</evidence>
<dbReference type="RefSeq" id="WP_200392540.1">
    <property type="nucleotide sequence ID" value="NZ_JAENIO010000041.1"/>
</dbReference>
<comment type="subcellular location">
    <subcellularLocation>
        <location evidence="1 8">Cytoplasm</location>
    </subcellularLocation>
</comment>
<evidence type="ECO:0000256" key="11">
    <source>
        <dbReference type="RuleBase" id="RU003903"/>
    </source>
</evidence>
<comment type="caution">
    <text evidence="14">The sequence shown here is derived from an EMBL/GenBank/DDBJ whole genome shotgun (WGS) entry which is preliminary data.</text>
</comment>
<dbReference type="AlphaFoldDB" id="A0A934RSH4"/>
<dbReference type="PROSITE" id="PS00521">
    <property type="entry name" value="P5CR"/>
    <property type="match status" value="1"/>
</dbReference>
<keyword evidence="5 8" id="KW-0641">Proline biosynthesis</keyword>
<dbReference type="EMBL" id="JAENIO010000041">
    <property type="protein sequence ID" value="MBK1835107.1"/>
    <property type="molecule type" value="Genomic_DNA"/>
</dbReference>
<dbReference type="FunFam" id="1.10.3730.10:FF:000001">
    <property type="entry name" value="Pyrroline-5-carboxylate reductase"/>
    <property type="match status" value="1"/>
</dbReference>
<dbReference type="PANTHER" id="PTHR11645">
    <property type="entry name" value="PYRROLINE-5-CARBOXYLATE REDUCTASE"/>
    <property type="match status" value="1"/>
</dbReference>
<comment type="function">
    <text evidence="8">Catalyzes the reduction of 1-pyrroline-5-carboxylate (PCA) to L-proline.</text>
</comment>
<evidence type="ECO:0000256" key="6">
    <source>
        <dbReference type="ARBA" id="ARBA00022857"/>
    </source>
</evidence>
<gene>
    <name evidence="8 14" type="primary">proC</name>
    <name evidence="14" type="ORF">JIN78_13635</name>
</gene>
<keyword evidence="3 8" id="KW-0963">Cytoplasm</keyword>
<feature type="domain" description="Pyrroline-5-carboxylate reductase dimerisation" evidence="13">
    <location>
        <begin position="162"/>
        <end position="266"/>
    </location>
</feature>
<evidence type="ECO:0000256" key="8">
    <source>
        <dbReference type="HAMAP-Rule" id="MF_01925"/>
    </source>
</evidence>